<evidence type="ECO:0000313" key="2">
    <source>
        <dbReference type="EMBL" id="CAA9261724.1"/>
    </source>
</evidence>
<dbReference type="EMBL" id="CADCSY010000128">
    <property type="protein sequence ID" value="CAA9261724.1"/>
    <property type="molecule type" value="Genomic_DNA"/>
</dbReference>
<gene>
    <name evidence="2" type="ORF">AVDCRST_MAG20-2697</name>
</gene>
<keyword evidence="1" id="KW-0175">Coiled coil</keyword>
<sequence>MTVALVVAVLVAVLAVVGLLVQRRRLADCRTEVAGMELRVQSADVAVQEAREAASTAEEQARSQAAAHEAVARAAGEQRVELSSSEERRLQVEAELDRRLEDVAKVREELEAATSGTARAEEAVEAERARGLELSAALSAAEQRAAEGEDAVRRGEEARAALLRRLDELQARAAASPTGPPVQAFAGDTSAAVDASWRLLLARVERQWASSVGAGPDERGVVGSPPDEQLHQAVARELERLREEVGLHTEVTRTGAMDGVHPMLVLLAAGELAALVAPYSERVAVELGDRLVVVGEGWEPEPAAGDDLRASISDTGLEGEVVSSEATVRIVLGPHQPAPAASS</sequence>
<organism evidence="2">
    <name type="scientific">uncultured Acidimicrobiales bacterium</name>
    <dbReference type="NCBI Taxonomy" id="310071"/>
    <lineage>
        <taxon>Bacteria</taxon>
        <taxon>Bacillati</taxon>
        <taxon>Actinomycetota</taxon>
        <taxon>Acidimicrobiia</taxon>
        <taxon>Acidimicrobiales</taxon>
        <taxon>environmental samples</taxon>
    </lineage>
</organism>
<reference evidence="2" key="1">
    <citation type="submission" date="2020-02" db="EMBL/GenBank/DDBJ databases">
        <authorList>
            <person name="Meier V. D."/>
        </authorList>
    </citation>
    <scope>NUCLEOTIDE SEQUENCE</scope>
    <source>
        <strain evidence="2">AVDCRST_MAG20</strain>
    </source>
</reference>
<feature type="coiled-coil region" evidence="1">
    <location>
        <begin position="40"/>
        <end position="67"/>
    </location>
</feature>
<dbReference type="AlphaFoldDB" id="A0A6J4IXK0"/>
<accession>A0A6J4IXK0</accession>
<protein>
    <submittedName>
        <fullName evidence="2">Uncharacterized protein</fullName>
    </submittedName>
</protein>
<evidence type="ECO:0000256" key="1">
    <source>
        <dbReference type="SAM" id="Coils"/>
    </source>
</evidence>
<name>A0A6J4IXK0_9ACTN</name>
<proteinExistence type="predicted"/>